<comment type="similarity">
    <text evidence="7 10">Belongs to the fluoride channel Fluc/FEX (TC 1.A.43) family.</text>
</comment>
<feature type="transmembrane region" description="Helical" evidence="10">
    <location>
        <begin position="95"/>
        <end position="115"/>
    </location>
</feature>
<evidence type="ECO:0000256" key="6">
    <source>
        <dbReference type="ARBA" id="ARBA00023303"/>
    </source>
</evidence>
<keyword evidence="10" id="KW-0479">Metal-binding</keyword>
<keyword evidence="10" id="KW-0915">Sodium</keyword>
<dbReference type="EMBL" id="JAUZVV010000001">
    <property type="protein sequence ID" value="MDT3316486.1"/>
    <property type="molecule type" value="Genomic_DNA"/>
</dbReference>
<proteinExistence type="inferred from homology"/>
<evidence type="ECO:0000256" key="2">
    <source>
        <dbReference type="ARBA" id="ARBA00022475"/>
    </source>
</evidence>
<evidence type="ECO:0000256" key="4">
    <source>
        <dbReference type="ARBA" id="ARBA00022989"/>
    </source>
</evidence>
<sequence>MTTPGPAPDPHGELPIDGDNAGAARPVHLAWSSILLVLVGGSMGTAAREGLSLAIPSVGGIPVAILAINIVGALFLGALLEALARRGPDLGRRRALRLLLGTGFAGGFTTYSALAVDSGLLLTGGDLVVGVLYAIGTVVVGALATVAGIALGAARHRRAVTR</sequence>
<keyword evidence="10" id="KW-0813">Transport</keyword>
<keyword evidence="4 10" id="KW-1133">Transmembrane helix</keyword>
<protein>
    <recommendedName>
        <fullName evidence="10">Fluoride-specific ion channel FluC</fullName>
    </recommendedName>
</protein>
<comment type="subcellular location">
    <subcellularLocation>
        <location evidence="1 10">Cell membrane</location>
        <topology evidence="1 10">Multi-pass membrane protein</topology>
    </subcellularLocation>
</comment>
<evidence type="ECO:0000256" key="10">
    <source>
        <dbReference type="HAMAP-Rule" id="MF_00454"/>
    </source>
</evidence>
<evidence type="ECO:0000256" key="5">
    <source>
        <dbReference type="ARBA" id="ARBA00023136"/>
    </source>
</evidence>
<comment type="activity regulation">
    <text evidence="10">Na(+) is not transported, but it plays an essential structural role and its presence is essential for fluoride channel function.</text>
</comment>
<evidence type="ECO:0000256" key="8">
    <source>
        <dbReference type="ARBA" id="ARBA00035585"/>
    </source>
</evidence>
<comment type="caution">
    <text evidence="11">The sequence shown here is derived from an EMBL/GenBank/DDBJ whole genome shotgun (WGS) entry which is preliminary data.</text>
</comment>
<dbReference type="InterPro" id="IPR003691">
    <property type="entry name" value="FluC"/>
</dbReference>
<feature type="binding site" evidence="10">
    <location>
        <position position="106"/>
    </location>
    <ligand>
        <name>Na(+)</name>
        <dbReference type="ChEBI" id="CHEBI:29101"/>
        <note>structural</note>
    </ligand>
</feature>
<evidence type="ECO:0000256" key="9">
    <source>
        <dbReference type="ARBA" id="ARBA00049940"/>
    </source>
</evidence>
<comment type="catalytic activity">
    <reaction evidence="8">
        <text>fluoride(in) = fluoride(out)</text>
        <dbReference type="Rhea" id="RHEA:76159"/>
        <dbReference type="ChEBI" id="CHEBI:17051"/>
    </reaction>
    <physiologicalReaction direction="left-to-right" evidence="8">
        <dbReference type="Rhea" id="RHEA:76160"/>
    </physiologicalReaction>
</comment>
<organism evidence="11 12">
    <name type="scientific">Microbacterium gawkjiense</name>
    <dbReference type="NCBI Taxonomy" id="3067309"/>
    <lineage>
        <taxon>Bacteria</taxon>
        <taxon>Bacillati</taxon>
        <taxon>Actinomycetota</taxon>
        <taxon>Actinomycetes</taxon>
        <taxon>Micrococcales</taxon>
        <taxon>Microbacteriaceae</taxon>
        <taxon>Microbacterium</taxon>
    </lineage>
</organism>
<keyword evidence="2 10" id="KW-1003">Cell membrane</keyword>
<feature type="transmembrane region" description="Helical" evidence="10">
    <location>
        <begin position="59"/>
        <end position="83"/>
    </location>
</feature>
<dbReference type="Proteomes" id="UP001251849">
    <property type="component" value="Unassembled WGS sequence"/>
</dbReference>
<evidence type="ECO:0000256" key="7">
    <source>
        <dbReference type="ARBA" id="ARBA00035120"/>
    </source>
</evidence>
<keyword evidence="6 10" id="KW-0407">Ion channel</keyword>
<evidence type="ECO:0000313" key="11">
    <source>
        <dbReference type="EMBL" id="MDT3316486.1"/>
    </source>
</evidence>
<keyword evidence="3 10" id="KW-0812">Transmembrane</keyword>
<evidence type="ECO:0000256" key="3">
    <source>
        <dbReference type="ARBA" id="ARBA00022692"/>
    </source>
</evidence>
<name>A0ABU3GAM3_9MICO</name>
<dbReference type="HAMAP" id="MF_00454">
    <property type="entry name" value="FluC"/>
    <property type="match status" value="1"/>
</dbReference>
<keyword evidence="12" id="KW-1185">Reference proteome</keyword>
<feature type="binding site" evidence="10">
    <location>
        <position position="109"/>
    </location>
    <ligand>
        <name>Na(+)</name>
        <dbReference type="ChEBI" id="CHEBI:29101"/>
        <note>structural</note>
    </ligand>
</feature>
<comment type="function">
    <text evidence="9 10">Fluoride-specific ion channel. Important for reducing fluoride concentration in the cell, thus reducing its toxicity.</text>
</comment>
<gene>
    <name evidence="10" type="primary">fluC</name>
    <name evidence="10" type="synonym">crcB</name>
    <name evidence="11" type="ORF">Q9S71_06580</name>
</gene>
<keyword evidence="10" id="KW-0406">Ion transport</keyword>
<feature type="transmembrane region" description="Helical" evidence="10">
    <location>
        <begin position="127"/>
        <end position="154"/>
    </location>
</feature>
<accession>A0ABU3GAM3</accession>
<reference evidence="11 12" key="1">
    <citation type="submission" date="2023-08" db="EMBL/GenBank/DDBJ databases">
        <title>Microbacterium aquilitoris sp. nov. and Microbacterium gwkjibeachense sp. nov., isolated from beach.</title>
        <authorList>
            <person name="Lee S.D."/>
            <person name="Yang H."/>
            <person name="Kim I."/>
        </authorList>
    </citation>
    <scope>NUCLEOTIDE SEQUENCE [LARGE SCALE GENOMIC DNA]</scope>
    <source>
        <strain evidence="11 12">KSW4-11</strain>
    </source>
</reference>
<keyword evidence="5 10" id="KW-0472">Membrane</keyword>
<dbReference type="Pfam" id="PF02537">
    <property type="entry name" value="CRCB"/>
    <property type="match status" value="1"/>
</dbReference>
<evidence type="ECO:0000256" key="1">
    <source>
        <dbReference type="ARBA" id="ARBA00004651"/>
    </source>
</evidence>
<evidence type="ECO:0000313" key="12">
    <source>
        <dbReference type="Proteomes" id="UP001251849"/>
    </source>
</evidence>